<dbReference type="InterPro" id="IPR036259">
    <property type="entry name" value="MFS_trans_sf"/>
</dbReference>
<keyword evidence="2" id="KW-0813">Transport</keyword>
<feature type="transmembrane region" description="Helical" evidence="6">
    <location>
        <begin position="61"/>
        <end position="82"/>
    </location>
</feature>
<organism evidence="8 9">
    <name type="scientific">Piromyces finnis</name>
    <dbReference type="NCBI Taxonomy" id="1754191"/>
    <lineage>
        <taxon>Eukaryota</taxon>
        <taxon>Fungi</taxon>
        <taxon>Fungi incertae sedis</taxon>
        <taxon>Chytridiomycota</taxon>
        <taxon>Chytridiomycota incertae sedis</taxon>
        <taxon>Neocallimastigomycetes</taxon>
        <taxon>Neocallimastigales</taxon>
        <taxon>Neocallimastigaceae</taxon>
        <taxon>Piromyces</taxon>
    </lineage>
</organism>
<gene>
    <name evidence="8" type="ORF">BCR36DRAFT_407126</name>
</gene>
<dbReference type="STRING" id="1754191.A0A1Y1UW82"/>
<feature type="transmembrane region" description="Helical" evidence="6">
    <location>
        <begin position="285"/>
        <end position="303"/>
    </location>
</feature>
<feature type="transmembrane region" description="Helical" evidence="6">
    <location>
        <begin position="150"/>
        <end position="170"/>
    </location>
</feature>
<dbReference type="PRINTS" id="PR01036">
    <property type="entry name" value="TCRTETB"/>
</dbReference>
<feature type="transmembrane region" description="Helical" evidence="6">
    <location>
        <begin position="21"/>
        <end position="41"/>
    </location>
</feature>
<accession>A0A1Y1UW82</accession>
<evidence type="ECO:0000259" key="7">
    <source>
        <dbReference type="PROSITE" id="PS50850"/>
    </source>
</evidence>
<feature type="transmembrane region" description="Helical" evidence="6">
    <location>
        <begin position="176"/>
        <end position="200"/>
    </location>
</feature>
<feature type="transmembrane region" description="Helical" evidence="6">
    <location>
        <begin position="384"/>
        <end position="402"/>
    </location>
</feature>
<sequence length="487" mass="53844">MEKGDNIIVHEGIKVSDRKRLLMFININISCIASNMLSTALTTALPPIMKDFKIDASTGQWITSGFSLFLAIVIPFTAYLITKFKTKKLYCSAIIFFMIGLIICALAPGFWVMMIGRIIQGCGSGLITSMAQVIILTIYPPEKRGTAMGWYGMSIGVAPIIAPTLAGLLVDHIGWRIIFFDVTSLIISTFAFGGVTLAIGNIGKYKFISVHVLLTLLVGIIFSFIFIIRQLHLTVPFLDVRVFKNVKLSISIFTTSILQLLIIGSTIIFPIYVQQLKGKSATTSGLVIFPGSLLMAILCPLAGKVYDKIGMNLLFISSSIISIFSNLSLYFVNINTSIWVISSIHVLRCFAFGILLMPIITWGMVDVPNTKASDATAFFNSLRYIGGAMGSALFVSIMTIVADNVKTKKDNPEMYGFNIVFLFMTGFSVILLLLGIFSYKIESKKEENTANKIKSETLNEKISMKEDQQEIDIVVERKKINKKLEIQ</sequence>
<evidence type="ECO:0000256" key="2">
    <source>
        <dbReference type="ARBA" id="ARBA00022448"/>
    </source>
</evidence>
<evidence type="ECO:0000256" key="4">
    <source>
        <dbReference type="ARBA" id="ARBA00022989"/>
    </source>
</evidence>
<dbReference type="SUPFAM" id="SSF103473">
    <property type="entry name" value="MFS general substrate transporter"/>
    <property type="match status" value="1"/>
</dbReference>
<feature type="transmembrane region" description="Helical" evidence="6">
    <location>
        <begin position="344"/>
        <end position="364"/>
    </location>
</feature>
<reference evidence="8 9" key="1">
    <citation type="submission" date="2016-08" db="EMBL/GenBank/DDBJ databases">
        <title>Genomes of anaerobic fungi encode conserved fungal cellulosomes for biomass hydrolysis.</title>
        <authorList>
            <consortium name="DOE Joint Genome Institute"/>
            <person name="Haitjema C.H."/>
            <person name="Gilmore S.P."/>
            <person name="Henske J.K."/>
            <person name="Solomon K.V."/>
            <person name="De Groot R."/>
            <person name="Kuo A."/>
            <person name="Mondo S.J."/>
            <person name="Salamov A.A."/>
            <person name="Labutti K."/>
            <person name="Zhao Z."/>
            <person name="Chiniquy J."/>
            <person name="Barry K."/>
            <person name="Brewer H.M."/>
            <person name="Purvine S.O."/>
            <person name="Wright A.T."/>
            <person name="Boxma B."/>
            <person name="Van Alen T."/>
            <person name="Hackstein J.H."/>
            <person name="Baker S.E."/>
            <person name="Grigoriev I.V."/>
            <person name="O'Malley M.A."/>
        </authorList>
    </citation>
    <scope>NUCLEOTIDE SEQUENCE [LARGE SCALE GENOMIC DNA]</scope>
    <source>
        <strain evidence="9">finn</strain>
    </source>
</reference>
<dbReference type="CDD" id="cd17503">
    <property type="entry name" value="MFS_LmrB_MDR_like"/>
    <property type="match status" value="1"/>
</dbReference>
<feature type="transmembrane region" description="Helical" evidence="6">
    <location>
        <begin position="248"/>
        <end position="273"/>
    </location>
</feature>
<evidence type="ECO:0000313" key="9">
    <source>
        <dbReference type="Proteomes" id="UP000193719"/>
    </source>
</evidence>
<dbReference type="Gene3D" id="1.20.1250.20">
    <property type="entry name" value="MFS general substrate transporter like domains"/>
    <property type="match status" value="1"/>
</dbReference>
<evidence type="ECO:0000313" key="8">
    <source>
        <dbReference type="EMBL" id="ORX42209.1"/>
    </source>
</evidence>
<dbReference type="Proteomes" id="UP000193719">
    <property type="component" value="Unassembled WGS sequence"/>
</dbReference>
<evidence type="ECO:0000256" key="5">
    <source>
        <dbReference type="ARBA" id="ARBA00023136"/>
    </source>
</evidence>
<dbReference type="Gene3D" id="1.20.1720.10">
    <property type="entry name" value="Multidrug resistance protein D"/>
    <property type="match status" value="1"/>
</dbReference>
<comment type="subcellular location">
    <subcellularLocation>
        <location evidence="1">Membrane</location>
        <topology evidence="1">Multi-pass membrane protein</topology>
    </subcellularLocation>
</comment>
<feature type="transmembrane region" description="Helical" evidence="6">
    <location>
        <begin position="207"/>
        <end position="228"/>
    </location>
</feature>
<dbReference type="GO" id="GO:0022857">
    <property type="term" value="F:transmembrane transporter activity"/>
    <property type="evidence" value="ECO:0007669"/>
    <property type="project" value="InterPro"/>
</dbReference>
<keyword evidence="9" id="KW-1185">Reference proteome</keyword>
<keyword evidence="5 6" id="KW-0472">Membrane</keyword>
<dbReference type="PANTHER" id="PTHR42718">
    <property type="entry name" value="MAJOR FACILITATOR SUPERFAMILY MULTIDRUG TRANSPORTER MFSC"/>
    <property type="match status" value="1"/>
</dbReference>
<name>A0A1Y1UW82_9FUNG</name>
<dbReference type="OrthoDB" id="2132020at2759"/>
<proteinExistence type="predicted"/>
<dbReference type="GO" id="GO:0016020">
    <property type="term" value="C:membrane"/>
    <property type="evidence" value="ECO:0007669"/>
    <property type="project" value="UniProtKB-SubCell"/>
</dbReference>
<evidence type="ECO:0000256" key="6">
    <source>
        <dbReference type="SAM" id="Phobius"/>
    </source>
</evidence>
<feature type="domain" description="Major facilitator superfamily (MFS) profile" evidence="7">
    <location>
        <begin position="23"/>
        <end position="443"/>
    </location>
</feature>
<dbReference type="AlphaFoldDB" id="A0A1Y1UW82"/>
<keyword evidence="3 6" id="KW-0812">Transmembrane</keyword>
<evidence type="ECO:0000256" key="3">
    <source>
        <dbReference type="ARBA" id="ARBA00022692"/>
    </source>
</evidence>
<evidence type="ECO:0000256" key="1">
    <source>
        <dbReference type="ARBA" id="ARBA00004141"/>
    </source>
</evidence>
<feature type="transmembrane region" description="Helical" evidence="6">
    <location>
        <begin position="414"/>
        <end position="439"/>
    </location>
</feature>
<dbReference type="EMBL" id="MCFH01000069">
    <property type="protein sequence ID" value="ORX42209.1"/>
    <property type="molecule type" value="Genomic_DNA"/>
</dbReference>
<dbReference type="InterPro" id="IPR020846">
    <property type="entry name" value="MFS_dom"/>
</dbReference>
<keyword evidence="4 6" id="KW-1133">Transmembrane helix</keyword>
<comment type="caution">
    <text evidence="8">The sequence shown here is derived from an EMBL/GenBank/DDBJ whole genome shotgun (WGS) entry which is preliminary data.</text>
</comment>
<dbReference type="InterPro" id="IPR011701">
    <property type="entry name" value="MFS"/>
</dbReference>
<feature type="transmembrane region" description="Helical" evidence="6">
    <location>
        <begin position="309"/>
        <end position="332"/>
    </location>
</feature>
<dbReference type="Pfam" id="PF07690">
    <property type="entry name" value="MFS_1"/>
    <property type="match status" value="1"/>
</dbReference>
<feature type="transmembrane region" description="Helical" evidence="6">
    <location>
        <begin position="89"/>
        <end position="112"/>
    </location>
</feature>
<dbReference type="PROSITE" id="PS50850">
    <property type="entry name" value="MFS"/>
    <property type="match status" value="1"/>
</dbReference>
<dbReference type="PANTHER" id="PTHR42718:SF9">
    <property type="entry name" value="MAJOR FACILITATOR SUPERFAMILY MULTIDRUG TRANSPORTER MFSC"/>
    <property type="match status" value="1"/>
</dbReference>
<protein>
    <submittedName>
        <fullName evidence="8">MFS general substrate transporter</fullName>
    </submittedName>
</protein>
<reference evidence="8 9" key="2">
    <citation type="submission" date="2016-08" db="EMBL/GenBank/DDBJ databases">
        <title>Pervasive Adenine N6-methylation of Active Genes in Fungi.</title>
        <authorList>
            <consortium name="DOE Joint Genome Institute"/>
            <person name="Mondo S.J."/>
            <person name="Dannebaum R.O."/>
            <person name="Kuo R.C."/>
            <person name="Labutti K."/>
            <person name="Haridas S."/>
            <person name="Kuo A."/>
            <person name="Salamov A."/>
            <person name="Ahrendt S.R."/>
            <person name="Lipzen A."/>
            <person name="Sullivan W."/>
            <person name="Andreopoulos W.B."/>
            <person name="Clum A."/>
            <person name="Lindquist E."/>
            <person name="Daum C."/>
            <person name="Ramamoorthy G.K."/>
            <person name="Gryganskyi A."/>
            <person name="Culley D."/>
            <person name="Magnuson J.K."/>
            <person name="James T.Y."/>
            <person name="O'Malley M.A."/>
            <person name="Stajich J.E."/>
            <person name="Spatafora J.W."/>
            <person name="Visel A."/>
            <person name="Grigoriev I.V."/>
        </authorList>
    </citation>
    <scope>NUCLEOTIDE SEQUENCE [LARGE SCALE GENOMIC DNA]</scope>
    <source>
        <strain evidence="9">finn</strain>
    </source>
</reference>